<keyword evidence="5 14" id="KW-0121">Carboxypeptidase</keyword>
<feature type="transmembrane region" description="Helical" evidence="14">
    <location>
        <begin position="21"/>
        <end position="41"/>
    </location>
</feature>
<keyword evidence="18" id="KW-1185">Reference proteome</keyword>
<gene>
    <name evidence="14 17" type="primary">mrdA</name>
    <name evidence="17" type="ORF">PH586_17130</name>
</gene>
<evidence type="ECO:0000256" key="8">
    <source>
        <dbReference type="ARBA" id="ARBA00022801"/>
    </source>
</evidence>
<dbReference type="RefSeq" id="WP_271348976.1">
    <property type="nucleotide sequence ID" value="NZ_JAQJZJ010000008.1"/>
</dbReference>
<evidence type="ECO:0000256" key="13">
    <source>
        <dbReference type="ARBA" id="ARBA00023316"/>
    </source>
</evidence>
<dbReference type="InterPro" id="IPR012338">
    <property type="entry name" value="Beta-lactam/transpept-like"/>
</dbReference>
<evidence type="ECO:0000256" key="4">
    <source>
        <dbReference type="ARBA" id="ARBA00022519"/>
    </source>
</evidence>
<evidence type="ECO:0000256" key="7">
    <source>
        <dbReference type="ARBA" id="ARBA00022692"/>
    </source>
</evidence>
<reference evidence="17 18" key="1">
    <citation type="submission" date="2023-01" db="EMBL/GenBank/DDBJ databases">
        <title>Pseudomonas SA3-5T sp. nov., isolated from tidal flat sediment.</title>
        <authorList>
            <person name="Kim H.S."/>
            <person name="Kim J.-S."/>
            <person name="Suh M.K."/>
            <person name="Eom M.K."/>
            <person name="Lee J.-S."/>
        </authorList>
    </citation>
    <scope>NUCLEOTIDE SEQUENCE [LARGE SCALE GENOMIC DNA]</scope>
    <source>
        <strain evidence="17 18">SA3-5</strain>
    </source>
</reference>
<evidence type="ECO:0000313" key="18">
    <source>
        <dbReference type="Proteomes" id="UP001212042"/>
    </source>
</evidence>
<dbReference type="InterPro" id="IPR050515">
    <property type="entry name" value="Beta-lactam/transpept"/>
</dbReference>
<evidence type="ECO:0000256" key="3">
    <source>
        <dbReference type="ARBA" id="ARBA00022475"/>
    </source>
</evidence>
<keyword evidence="10 14" id="KW-0573">Peptidoglycan synthesis</keyword>
<protein>
    <recommendedName>
        <fullName evidence="14">Peptidoglycan D,D-transpeptidase MrdA</fullName>
        <ecNumber evidence="14">3.4.16.4</ecNumber>
    </recommendedName>
    <alternativeName>
        <fullName evidence="14">Penicillin-binding protein 2</fullName>
        <shortName evidence="14">PBP-2</shortName>
    </alternativeName>
</protein>
<evidence type="ECO:0000256" key="6">
    <source>
        <dbReference type="ARBA" id="ARBA00022670"/>
    </source>
</evidence>
<dbReference type="NCBIfam" id="TIGR03423">
    <property type="entry name" value="pbp2_mrdA"/>
    <property type="match status" value="1"/>
</dbReference>
<dbReference type="Gene3D" id="3.40.710.10">
    <property type="entry name" value="DD-peptidase/beta-lactamase superfamily"/>
    <property type="match status" value="1"/>
</dbReference>
<dbReference type="InterPro" id="IPR005311">
    <property type="entry name" value="PBP_dimer"/>
</dbReference>
<comment type="caution">
    <text evidence="14">Lacks conserved residue(s) required for the propagation of feature annotation.</text>
</comment>
<dbReference type="PANTHER" id="PTHR30627:SF2">
    <property type="entry name" value="PEPTIDOGLYCAN D,D-TRANSPEPTIDASE MRDA"/>
    <property type="match status" value="1"/>
</dbReference>
<dbReference type="Pfam" id="PF00905">
    <property type="entry name" value="Transpeptidase"/>
    <property type="match status" value="1"/>
</dbReference>
<evidence type="ECO:0000259" key="16">
    <source>
        <dbReference type="Pfam" id="PF03717"/>
    </source>
</evidence>
<comment type="similarity">
    <text evidence="14">Belongs to the transpeptidase family. MrdA subfamily.</text>
</comment>
<keyword evidence="9 14" id="KW-0133">Cell shape</keyword>
<keyword evidence="3 14" id="KW-1003">Cell membrane</keyword>
<comment type="pathway">
    <text evidence="14">Cell wall biogenesis; peptidoglycan biosynthesis.</text>
</comment>
<evidence type="ECO:0000256" key="2">
    <source>
        <dbReference type="ARBA" id="ARBA00004236"/>
    </source>
</evidence>
<dbReference type="Gene3D" id="3.30.1390.30">
    <property type="entry name" value="Penicillin-binding protein 2a, domain 3"/>
    <property type="match status" value="1"/>
</dbReference>
<comment type="caution">
    <text evidence="17">The sequence shown here is derived from an EMBL/GenBank/DDBJ whole genome shotgun (WGS) entry which is preliminary data.</text>
</comment>
<proteinExistence type="inferred from homology"/>
<evidence type="ECO:0000256" key="9">
    <source>
        <dbReference type="ARBA" id="ARBA00022960"/>
    </source>
</evidence>
<evidence type="ECO:0000313" key="17">
    <source>
        <dbReference type="EMBL" id="MDA7088114.1"/>
    </source>
</evidence>
<keyword evidence="7 14" id="KW-0812">Transmembrane</keyword>
<dbReference type="InterPro" id="IPR017790">
    <property type="entry name" value="Penicillin-binding_protein_2"/>
</dbReference>
<name>A0ABT4XIR6_9PSED</name>
<evidence type="ECO:0000256" key="12">
    <source>
        <dbReference type="ARBA" id="ARBA00023136"/>
    </source>
</evidence>
<comment type="subcellular location">
    <subcellularLocation>
        <location evidence="14">Cell inner membrane</location>
        <topology evidence="14">Single-pass membrane protein</topology>
    </subcellularLocation>
    <subcellularLocation>
        <location evidence="2">Cell membrane</location>
    </subcellularLocation>
    <subcellularLocation>
        <location evidence="1">Membrane</location>
        <topology evidence="1">Single-pass membrane protein</topology>
    </subcellularLocation>
</comment>
<dbReference type="SUPFAM" id="SSF56519">
    <property type="entry name" value="Penicillin binding protein dimerisation domain"/>
    <property type="match status" value="1"/>
</dbReference>
<dbReference type="PANTHER" id="PTHR30627">
    <property type="entry name" value="PEPTIDOGLYCAN D,D-TRANSPEPTIDASE"/>
    <property type="match status" value="1"/>
</dbReference>
<keyword evidence="4 14" id="KW-0997">Cell inner membrane</keyword>
<organism evidence="17 18">
    <name type="scientific">Pseudomonas aestuarii</name>
    <dbReference type="NCBI Taxonomy" id="3018340"/>
    <lineage>
        <taxon>Bacteria</taxon>
        <taxon>Pseudomonadati</taxon>
        <taxon>Pseudomonadota</taxon>
        <taxon>Gammaproteobacteria</taxon>
        <taxon>Pseudomonadales</taxon>
        <taxon>Pseudomonadaceae</taxon>
        <taxon>Pseudomonas</taxon>
    </lineage>
</organism>
<feature type="domain" description="Penicillin-binding protein dimerisation" evidence="16">
    <location>
        <begin position="63"/>
        <end position="236"/>
    </location>
</feature>
<keyword evidence="13 14" id="KW-0961">Cell wall biogenesis/degradation</keyword>
<feature type="active site" description="Acyl-ester intermediate" evidence="14">
    <location>
        <position position="327"/>
    </location>
</feature>
<comment type="catalytic activity">
    <reaction evidence="14">
        <text>Preferential cleavage: (Ac)2-L-Lys-D-Ala-|-D-Ala. Also transpeptidation of peptidyl-alanyl moieties that are N-acyl substituents of D-alanine.</text>
        <dbReference type="EC" id="3.4.16.4"/>
    </reaction>
</comment>
<dbReference type="HAMAP" id="MF_02081">
    <property type="entry name" value="MrdA_transpept"/>
    <property type="match status" value="1"/>
</dbReference>
<dbReference type="EMBL" id="JAQJZJ010000008">
    <property type="protein sequence ID" value="MDA7088114.1"/>
    <property type="molecule type" value="Genomic_DNA"/>
</dbReference>
<dbReference type="EC" id="3.4.16.4" evidence="14"/>
<dbReference type="Gene3D" id="3.90.1310.10">
    <property type="entry name" value="Penicillin-binding protein 2a (Domain 2)"/>
    <property type="match status" value="1"/>
</dbReference>
<dbReference type="InterPro" id="IPR036138">
    <property type="entry name" value="PBP_dimer_sf"/>
</dbReference>
<evidence type="ECO:0000256" key="5">
    <source>
        <dbReference type="ARBA" id="ARBA00022645"/>
    </source>
</evidence>
<dbReference type="InterPro" id="IPR001460">
    <property type="entry name" value="PCN-bd_Tpept"/>
</dbReference>
<feature type="domain" description="Penicillin-binding protein transpeptidase" evidence="15">
    <location>
        <begin position="268"/>
        <end position="604"/>
    </location>
</feature>
<dbReference type="SUPFAM" id="SSF56601">
    <property type="entry name" value="beta-lactamase/transpeptidase-like"/>
    <property type="match status" value="1"/>
</dbReference>
<accession>A0ABT4XIR6</accession>
<keyword evidence="6 14" id="KW-0645">Protease</keyword>
<keyword evidence="11 14" id="KW-1133">Transmembrane helix</keyword>
<dbReference type="Pfam" id="PF03717">
    <property type="entry name" value="PBP_dimer"/>
    <property type="match status" value="1"/>
</dbReference>
<evidence type="ECO:0000256" key="1">
    <source>
        <dbReference type="ARBA" id="ARBA00004167"/>
    </source>
</evidence>
<dbReference type="GO" id="GO:0009002">
    <property type="term" value="F:serine-type D-Ala-D-Ala carboxypeptidase activity"/>
    <property type="evidence" value="ECO:0007669"/>
    <property type="project" value="UniProtKB-EC"/>
</dbReference>
<evidence type="ECO:0000256" key="14">
    <source>
        <dbReference type="HAMAP-Rule" id="MF_02081"/>
    </source>
</evidence>
<keyword evidence="8 14" id="KW-0378">Hydrolase</keyword>
<keyword evidence="12 14" id="KW-0472">Membrane</keyword>
<sequence length="629" mass="70402">MPQPIRLKDHEKDARLIRRRALVGALVFLLLTAALIARMYYLQVVQYEYHSTLSENNRVHVQPIPPTRGLIFDRNGVILADNRPSFSLTLTRERAGDWEPVLDVIVEVLGLSSEERALFEKRVRQGRRPFEPVPVLFELSEEQIATIAVNQFRLPGVEVVAQLVRHYPEGEHFAHSVGYVGRINERELKELDPVGYSGTHHIGKTGVERFYEEQLHGEVGYEEVETNARGRVLRVLKRIDPLPGKDVMLTIDVRLQEAAEAALGGRRGAIVAIQPSTGEVLAMVSQPSFDPNPFVTGISFKAYAELRDSLDQPLFNRVLRGLYPPGSTIKPMMAVAALDAGVITPGSRVFDPGFYQLAGNSHKYRNWNRNGDGWVSLEMAIMRSNDTYFYDLAHKLGIDRMHDYMSRFGLGQRVSLDMFEETSGLMPSREWKRARYRQPWYPGETLILGIGQGYMQTTPLQLAQAVTLIATRGKWIRPHLAKTLEGIPPVDGQPPPDILLHDGKYWDYARLGMEQVMHGARGTARKVGDTAAYRMAGKSGTAQVVAIKQGERYDRNKILERHRDHALFVAFAPADNPQIAVAVMVENGESGSGVAAPVVKQVMDAWLLDDSGQLKAEYAQPASAEVSQR</sequence>
<comment type="function">
    <text evidence="14">Catalyzes cross-linking of the peptidoglycan cell wall.</text>
</comment>
<evidence type="ECO:0000256" key="11">
    <source>
        <dbReference type="ARBA" id="ARBA00022989"/>
    </source>
</evidence>
<evidence type="ECO:0000256" key="10">
    <source>
        <dbReference type="ARBA" id="ARBA00022984"/>
    </source>
</evidence>
<evidence type="ECO:0000259" key="15">
    <source>
        <dbReference type="Pfam" id="PF00905"/>
    </source>
</evidence>
<dbReference type="Proteomes" id="UP001212042">
    <property type="component" value="Unassembled WGS sequence"/>
</dbReference>